<geneLocation type="plasmid" evidence="1 2">
    <name>pTHECO01</name>
</geneLocation>
<name>L0EIN5_THECK</name>
<accession>L0EIN5</accession>
<dbReference type="HOGENOM" id="CLU_2002818_0_0_9"/>
<dbReference type="KEGG" id="tco:Theco_4106"/>
<keyword evidence="2" id="KW-1185">Reference proteome</keyword>
<dbReference type="AlphaFoldDB" id="L0EIN5"/>
<dbReference type="Proteomes" id="UP000010795">
    <property type="component" value="Plasmid pTHECO01"/>
</dbReference>
<dbReference type="EMBL" id="CP003256">
    <property type="protein sequence ID" value="AGA60103.1"/>
    <property type="molecule type" value="Genomic_DNA"/>
</dbReference>
<keyword evidence="1" id="KW-0614">Plasmid</keyword>
<evidence type="ECO:0000313" key="2">
    <source>
        <dbReference type="Proteomes" id="UP000010795"/>
    </source>
</evidence>
<protein>
    <submittedName>
        <fullName evidence="1">Uncharacterized protein</fullName>
    </submittedName>
</protein>
<organism evidence="1 2">
    <name type="scientific">Thermobacillus composti (strain DSM 18247 / JCM 13945 / KWC4)</name>
    <dbReference type="NCBI Taxonomy" id="717605"/>
    <lineage>
        <taxon>Bacteria</taxon>
        <taxon>Bacillati</taxon>
        <taxon>Bacillota</taxon>
        <taxon>Bacilli</taxon>
        <taxon>Bacillales</taxon>
        <taxon>Paenibacillaceae</taxon>
        <taxon>Thermobacillus</taxon>
    </lineage>
</organism>
<proteinExistence type="predicted"/>
<reference evidence="2" key="1">
    <citation type="submission" date="2012-01" db="EMBL/GenBank/DDBJ databases">
        <title>Complete sequence of plasmid of Thermobacillus composti KWC4.</title>
        <authorList>
            <person name="Lucas S."/>
            <person name="Han J."/>
            <person name="Lapidus A."/>
            <person name="Cheng J.-F."/>
            <person name="Goodwin L."/>
            <person name="Pitluck S."/>
            <person name="Peters L."/>
            <person name="Ovchinnikova G."/>
            <person name="Teshima H."/>
            <person name="Detter J.C."/>
            <person name="Han C."/>
            <person name="Tapia R."/>
            <person name="Land M."/>
            <person name="Hauser L."/>
            <person name="Kyrpides N."/>
            <person name="Ivanova N."/>
            <person name="Pagani I."/>
            <person name="Anderson I."/>
            <person name="Woyke T."/>
        </authorList>
    </citation>
    <scope>NUCLEOTIDE SEQUENCE [LARGE SCALE GENOMIC DNA]</scope>
    <source>
        <strain evidence="2">DSM 18247 / JCM 13945 / KWC4</strain>
        <plasmid evidence="2">Plasmid pTHECO01</plasmid>
    </source>
</reference>
<sequence>MAQAPNTAAEQDSDVIEVELTYSKEQLSKLIEVLPGNHPLVIDLRRQLERAYDSVNNVREKRISSAAKLTYLAEKLKVSSVEQLLSKALSLLNMGLQLEERGYEVVAVKHNFFSKEVIKFRIRG</sequence>
<dbReference type="RefSeq" id="WP_015256815.1">
    <property type="nucleotide sequence ID" value="NC_019898.1"/>
</dbReference>
<evidence type="ECO:0000313" key="1">
    <source>
        <dbReference type="EMBL" id="AGA60103.1"/>
    </source>
</evidence>
<dbReference type="OrthoDB" id="9861220at2"/>
<gene>
    <name evidence="1" type="ordered locus">Theco_4106</name>
</gene>